<dbReference type="Proteomes" id="UP000886198">
    <property type="component" value="Unassembled WGS sequence"/>
</dbReference>
<evidence type="ECO:0000256" key="1">
    <source>
        <dbReference type="ARBA" id="ARBA00004196"/>
    </source>
</evidence>
<comment type="subcellular location">
    <subcellularLocation>
        <location evidence="1">Cell envelope</location>
    </subcellularLocation>
</comment>
<name>A0A7C1CUG0_9BACT</name>
<dbReference type="EMBL" id="DSBT01000242">
    <property type="protein sequence ID" value="HDP78174.1"/>
    <property type="molecule type" value="Genomic_DNA"/>
</dbReference>
<evidence type="ECO:0000256" key="2">
    <source>
        <dbReference type="ARBA" id="ARBA00007639"/>
    </source>
</evidence>
<dbReference type="GO" id="GO:0030313">
    <property type="term" value="C:cell envelope"/>
    <property type="evidence" value="ECO:0007669"/>
    <property type="project" value="UniProtKB-SubCell"/>
</dbReference>
<evidence type="ECO:0000256" key="3">
    <source>
        <dbReference type="ARBA" id="ARBA00022729"/>
    </source>
</evidence>
<reference evidence="5" key="1">
    <citation type="journal article" date="2020" name="mSystems">
        <title>Genome- and Community-Level Interaction Insights into Carbon Utilization and Element Cycling Functions of Hydrothermarchaeota in Hydrothermal Sediment.</title>
        <authorList>
            <person name="Zhou Z."/>
            <person name="Liu Y."/>
            <person name="Xu W."/>
            <person name="Pan J."/>
            <person name="Luo Z.H."/>
            <person name="Li M."/>
        </authorList>
    </citation>
    <scope>NUCLEOTIDE SEQUENCE [LARGE SCALE GENOMIC DNA]</scope>
    <source>
        <strain evidence="5">SpSt-1179</strain>
    </source>
</reference>
<evidence type="ECO:0000313" key="5">
    <source>
        <dbReference type="EMBL" id="HDP78174.1"/>
    </source>
</evidence>
<sequence>MKRMLLVVLMVGLLALTGLAAKTIGFSVSTLANPFFVTMKEGGEAKASELGLELIVLDAQDKPETQFAQIQDLITRRVDVLIINPVDSDAIVSAVLEANAAGIPVITVTRPSNGGVVAQHLDIDNKEAGMLAAIAMAEALDGKGRVAVLEGIPGAPSAVDRQAGFMDEMKKYPGIEVAASLTANYSREEGARVADDILQGNPVLDGIYGHNDEMALGAVRSAIAAGRLNEIKIVGIDATDDAIAAIKAGEMVATVQQQPYLQMQMAVIAAQRIINGASVEPKVIIPLKLITIDVLE</sequence>
<proteinExistence type="inferred from homology"/>
<gene>
    <name evidence="5" type="ORF">ENN47_08330</name>
</gene>
<dbReference type="GO" id="GO:0030246">
    <property type="term" value="F:carbohydrate binding"/>
    <property type="evidence" value="ECO:0007669"/>
    <property type="project" value="UniProtKB-ARBA"/>
</dbReference>
<dbReference type="AlphaFoldDB" id="A0A7C1CUG0"/>
<accession>A0A7C1CUG0</accession>
<dbReference type="Gene3D" id="3.40.50.2300">
    <property type="match status" value="2"/>
</dbReference>
<organism evidence="5">
    <name type="scientific">Mesotoga infera</name>
    <dbReference type="NCBI Taxonomy" id="1236046"/>
    <lineage>
        <taxon>Bacteria</taxon>
        <taxon>Thermotogati</taxon>
        <taxon>Thermotogota</taxon>
        <taxon>Thermotogae</taxon>
        <taxon>Kosmotogales</taxon>
        <taxon>Kosmotogaceae</taxon>
        <taxon>Mesotoga</taxon>
    </lineage>
</organism>
<dbReference type="Pfam" id="PF13407">
    <property type="entry name" value="Peripla_BP_4"/>
    <property type="match status" value="1"/>
</dbReference>
<comment type="caution">
    <text evidence="5">The sequence shown here is derived from an EMBL/GenBank/DDBJ whole genome shotgun (WGS) entry which is preliminary data.</text>
</comment>
<dbReference type="PANTHER" id="PTHR46847:SF1">
    <property type="entry name" value="D-ALLOSE-BINDING PERIPLASMIC PROTEIN-RELATED"/>
    <property type="match status" value="1"/>
</dbReference>
<dbReference type="SUPFAM" id="SSF53822">
    <property type="entry name" value="Periplasmic binding protein-like I"/>
    <property type="match status" value="1"/>
</dbReference>
<dbReference type="InterPro" id="IPR025997">
    <property type="entry name" value="SBP_2_dom"/>
</dbReference>
<feature type="domain" description="Periplasmic binding protein" evidence="4">
    <location>
        <begin position="24"/>
        <end position="277"/>
    </location>
</feature>
<protein>
    <submittedName>
        <fullName evidence="5">D-ribose ABC transporter substrate-binding protein</fullName>
    </submittedName>
</protein>
<evidence type="ECO:0000259" key="4">
    <source>
        <dbReference type="Pfam" id="PF13407"/>
    </source>
</evidence>
<dbReference type="InterPro" id="IPR028082">
    <property type="entry name" value="Peripla_BP_I"/>
</dbReference>
<keyword evidence="3" id="KW-0732">Signal</keyword>
<comment type="similarity">
    <text evidence="2">Belongs to the bacterial solute-binding protein 2 family.</text>
</comment>
<dbReference type="PANTHER" id="PTHR46847">
    <property type="entry name" value="D-ALLOSE-BINDING PERIPLASMIC PROTEIN-RELATED"/>
    <property type="match status" value="1"/>
</dbReference>